<gene>
    <name evidence="2" type="ORF">C7477_1397</name>
</gene>
<dbReference type="InterPro" id="IPR002725">
    <property type="entry name" value="YgjP-like_metallopeptidase"/>
</dbReference>
<reference evidence="2 3" key="1">
    <citation type="submission" date="2018-06" db="EMBL/GenBank/DDBJ databases">
        <title>Genomic Encyclopedia of Type Strains, Phase III (KMG-III): the genomes of soil and plant-associated and newly described type strains.</title>
        <authorList>
            <person name="Whitman W."/>
        </authorList>
    </citation>
    <scope>NUCLEOTIDE SEQUENCE [LARGE SCALE GENOMIC DNA]</scope>
    <source>
        <strain evidence="2 3">ORS 1419</strain>
    </source>
</reference>
<evidence type="ECO:0000313" key="2">
    <source>
        <dbReference type="EMBL" id="PYE85163.1"/>
    </source>
</evidence>
<dbReference type="OrthoDB" id="9795402at2"/>
<organism evidence="2 3">
    <name type="scientific">Phyllobacterium leguminum</name>
    <dbReference type="NCBI Taxonomy" id="314237"/>
    <lineage>
        <taxon>Bacteria</taxon>
        <taxon>Pseudomonadati</taxon>
        <taxon>Pseudomonadota</taxon>
        <taxon>Alphaproteobacteria</taxon>
        <taxon>Hyphomicrobiales</taxon>
        <taxon>Phyllobacteriaceae</taxon>
        <taxon>Phyllobacterium</taxon>
    </lineage>
</organism>
<dbReference type="CDD" id="cd07344">
    <property type="entry name" value="M48_yhfN_like"/>
    <property type="match status" value="1"/>
</dbReference>
<dbReference type="RefSeq" id="WP_110754742.1">
    <property type="nucleotide sequence ID" value="NZ_QJTF01000039.1"/>
</dbReference>
<evidence type="ECO:0000259" key="1">
    <source>
        <dbReference type="Pfam" id="PF01863"/>
    </source>
</evidence>
<dbReference type="Gene3D" id="3.30.2010.10">
    <property type="entry name" value="Metalloproteases ('zincins'), catalytic domain"/>
    <property type="match status" value="1"/>
</dbReference>
<protein>
    <recommendedName>
        <fullName evidence="1">YgjP-like metallopeptidase domain-containing protein</fullName>
    </recommendedName>
</protein>
<feature type="domain" description="YgjP-like metallopeptidase" evidence="1">
    <location>
        <begin position="39"/>
        <end position="241"/>
    </location>
</feature>
<sequence>MPSLPLSPVRTGGKLARISGQSLEVDGLTFEVRRSDRRKTLQITVERSGELSITAPTKVPERDLASFVEEKLLWIHTKIEEKARLQKRAPVKEFVNGEGFLYLGKSYRLRLMDAQLVDLCLKNGRFCLRSSSTHRARDVFIAWYTRRALTWFSQQVAEHANRMDVQVNEITVQDLGFRWGSFGGNRVSFHWKAILLPPRIAQYVVVHELAHAHYPDHSANFWLKVEQHLPDWRTRKSWLAENGIQVEGL</sequence>
<accession>A0A318SU27</accession>
<dbReference type="Proteomes" id="UP000247454">
    <property type="component" value="Unassembled WGS sequence"/>
</dbReference>
<keyword evidence="3" id="KW-1185">Reference proteome</keyword>
<dbReference type="InterPro" id="IPR053136">
    <property type="entry name" value="UTP_pyrophosphatase-like"/>
</dbReference>
<comment type="caution">
    <text evidence="2">The sequence shown here is derived from an EMBL/GenBank/DDBJ whole genome shotgun (WGS) entry which is preliminary data.</text>
</comment>
<dbReference type="Pfam" id="PF01863">
    <property type="entry name" value="YgjP-like"/>
    <property type="match status" value="1"/>
</dbReference>
<proteinExistence type="predicted"/>
<dbReference type="PANTHER" id="PTHR30399">
    <property type="entry name" value="UNCHARACTERIZED PROTEIN YGJP"/>
    <property type="match status" value="1"/>
</dbReference>
<dbReference type="EMBL" id="QJTF01000039">
    <property type="protein sequence ID" value="PYE85163.1"/>
    <property type="molecule type" value="Genomic_DNA"/>
</dbReference>
<dbReference type="PANTHER" id="PTHR30399:SF1">
    <property type="entry name" value="UTP PYROPHOSPHATASE"/>
    <property type="match status" value="1"/>
</dbReference>
<dbReference type="AlphaFoldDB" id="A0A318SU27"/>
<name>A0A318SU27_9HYPH</name>
<evidence type="ECO:0000313" key="3">
    <source>
        <dbReference type="Proteomes" id="UP000247454"/>
    </source>
</evidence>